<evidence type="ECO:0000256" key="8">
    <source>
        <dbReference type="SAM" id="SignalP"/>
    </source>
</evidence>
<accession>A0A1M5NBD4</accession>
<name>A0A1M5NBD4_9SPHI</name>
<evidence type="ECO:0000313" key="10">
    <source>
        <dbReference type="EMBL" id="SHG86303.1"/>
    </source>
</evidence>
<dbReference type="GO" id="GO:0009279">
    <property type="term" value="C:cell outer membrane"/>
    <property type="evidence" value="ECO:0007669"/>
    <property type="project" value="UniProtKB-SubCell"/>
</dbReference>
<keyword evidence="6 7" id="KW-0998">Cell outer membrane</keyword>
<evidence type="ECO:0000259" key="9">
    <source>
        <dbReference type="Pfam" id="PF07715"/>
    </source>
</evidence>
<evidence type="ECO:0000256" key="2">
    <source>
        <dbReference type="ARBA" id="ARBA00022448"/>
    </source>
</evidence>
<dbReference type="AlphaFoldDB" id="A0A1M5NBD4"/>
<comment type="subcellular location">
    <subcellularLocation>
        <location evidence="1 7">Cell outer membrane</location>
        <topology evidence="1 7">Multi-pass membrane protein</topology>
    </subcellularLocation>
</comment>
<dbReference type="Gene3D" id="2.170.130.10">
    <property type="entry name" value="TonB-dependent receptor, plug domain"/>
    <property type="match status" value="1"/>
</dbReference>
<comment type="similarity">
    <text evidence="7">Belongs to the TonB-dependent receptor family.</text>
</comment>
<dbReference type="InterPro" id="IPR023996">
    <property type="entry name" value="TonB-dep_OMP_SusC/RagA"/>
</dbReference>
<organism evidence="10 11">
    <name type="scientific">Pedobacter caeni</name>
    <dbReference type="NCBI Taxonomy" id="288992"/>
    <lineage>
        <taxon>Bacteria</taxon>
        <taxon>Pseudomonadati</taxon>
        <taxon>Bacteroidota</taxon>
        <taxon>Sphingobacteriia</taxon>
        <taxon>Sphingobacteriales</taxon>
        <taxon>Sphingobacteriaceae</taxon>
        <taxon>Pedobacter</taxon>
    </lineage>
</organism>
<keyword evidence="11" id="KW-1185">Reference proteome</keyword>
<dbReference type="NCBIfam" id="TIGR04056">
    <property type="entry name" value="OMP_RagA_SusC"/>
    <property type="match status" value="1"/>
</dbReference>
<dbReference type="OrthoDB" id="9768177at2"/>
<gene>
    <name evidence="10" type="ORF">SAMN04488522_10844</name>
</gene>
<dbReference type="SUPFAM" id="SSF49464">
    <property type="entry name" value="Carboxypeptidase regulatory domain-like"/>
    <property type="match status" value="1"/>
</dbReference>
<evidence type="ECO:0000313" key="11">
    <source>
        <dbReference type="Proteomes" id="UP000184287"/>
    </source>
</evidence>
<sequence>MKRIFTKFSVLTFLCFLFNYTAFAQNITVKGTVTDGGDKTTIPAVSVQVKGTTTGAQTDVNGNYSISAPANATLVFTYIGYTTQEIAVNNRTTVNVVLASSSQQLDQVVVIGYGTQRKIDVTGAVTSVKGEDISKQASVNPVSALQGKVAGVSISNVGKPGASPQITIRGTGTIYGNTNVLYVVDGVWYDDINFLNPADIANISILKDASSQSIYGIRAANGVVLVTTVRGKNGDATINYNGTMGFQKITDAVKMTNASEYATAVNEAYKIQAQPGKEFLFANTNLGAGTDWYKQALRDAVVTNHQLSVNGATEKSSYNFSLGYLNQDGIVKNNNYKRYTARLANDFQVVKGLKIGYNVTGSASNSKDVPDAIFRNLYAASPVVPVFKANGAYGEPADFQLGNGSDINPQATLDFFNQRTTKYRVTGNVFAELKFAKHFTFKTSAGGDFGQEEKRAYTPKYEATLAQRATNSLLAVDRIETRNWILENTLTYDNKWGDHNLTVLAGQTAQRYKENTLKGTALNVPYSSEGDLYLSLGDGRSIINTGKLNTATSYFGRANYSFKNKYLLNASMRADAASQFYGGNDLWGYFPSIGAGWVISNEDFMKDQKLFSNLKLRGSWGKVGNAGVPINPSTLTVSQAAQLLAVFGKDFTQTGANIRMIVPPALFWERSAGTDIGLEMGFLDNKLNIEADYYNRTTEKAIFDIPVFGSLGLETSTIIANQADFRNRGFELVASWADQTSSGLKYTISGNVGYNTNKVLNVSSGANPIYKGGAGLTSGELATRTIEGRPIGEFFGYQVAGIFQTQEEVNASAQSQDARPGDFKYVDQNGDGAIDRKDKIALGNPNPKFSYGLNTNFAYRNFDLTVDIQGVAGVDVYNGNLSARFGNENYTKKMYDNRWNGAGTSNEYPSADLAGRRNTATNSFYVESGAYVRLRNIQLGYSLPQAITSKWKIQKLRFFANAQNAVNLFGYRGFSPEVGGTPTNTGVDINVYPLYATYNFGLNLTF</sequence>
<dbReference type="InterPro" id="IPR023997">
    <property type="entry name" value="TonB-dep_OMP_SusC/RagA_CS"/>
</dbReference>
<dbReference type="SUPFAM" id="SSF56935">
    <property type="entry name" value="Porins"/>
    <property type="match status" value="1"/>
</dbReference>
<dbReference type="PROSITE" id="PS52016">
    <property type="entry name" value="TONB_DEPENDENT_REC_3"/>
    <property type="match status" value="1"/>
</dbReference>
<dbReference type="EMBL" id="FQUQ01000008">
    <property type="protein sequence ID" value="SHG86303.1"/>
    <property type="molecule type" value="Genomic_DNA"/>
</dbReference>
<evidence type="ECO:0000256" key="7">
    <source>
        <dbReference type="PROSITE-ProRule" id="PRU01360"/>
    </source>
</evidence>
<keyword evidence="4 7" id="KW-0812">Transmembrane</keyword>
<evidence type="ECO:0000256" key="5">
    <source>
        <dbReference type="ARBA" id="ARBA00023136"/>
    </source>
</evidence>
<dbReference type="InterPro" id="IPR039426">
    <property type="entry name" value="TonB-dep_rcpt-like"/>
</dbReference>
<dbReference type="InterPro" id="IPR012910">
    <property type="entry name" value="Plug_dom"/>
</dbReference>
<keyword evidence="3 7" id="KW-1134">Transmembrane beta strand</keyword>
<dbReference type="STRING" id="288992.SAMN04488522_10844"/>
<dbReference type="Proteomes" id="UP000184287">
    <property type="component" value="Unassembled WGS sequence"/>
</dbReference>
<keyword evidence="2 7" id="KW-0813">Transport</keyword>
<dbReference type="InterPro" id="IPR037066">
    <property type="entry name" value="Plug_dom_sf"/>
</dbReference>
<reference evidence="11" key="1">
    <citation type="submission" date="2016-11" db="EMBL/GenBank/DDBJ databases">
        <authorList>
            <person name="Varghese N."/>
            <person name="Submissions S."/>
        </authorList>
    </citation>
    <scope>NUCLEOTIDE SEQUENCE [LARGE SCALE GENOMIC DNA]</scope>
    <source>
        <strain evidence="11">DSM 16990</strain>
    </source>
</reference>
<dbReference type="Pfam" id="PF07715">
    <property type="entry name" value="Plug"/>
    <property type="match status" value="1"/>
</dbReference>
<dbReference type="RefSeq" id="WP_073237792.1">
    <property type="nucleotide sequence ID" value="NZ_FQUQ01000008.1"/>
</dbReference>
<dbReference type="InterPro" id="IPR008969">
    <property type="entry name" value="CarboxyPept-like_regulatory"/>
</dbReference>
<dbReference type="FunFam" id="2.60.40.1120:FF:000003">
    <property type="entry name" value="Outer membrane protein Omp121"/>
    <property type="match status" value="1"/>
</dbReference>
<keyword evidence="8" id="KW-0732">Signal</keyword>
<feature type="chain" id="PRO_5012499972" evidence="8">
    <location>
        <begin position="25"/>
        <end position="1006"/>
    </location>
</feature>
<feature type="signal peptide" evidence="8">
    <location>
        <begin position="1"/>
        <end position="24"/>
    </location>
</feature>
<dbReference type="Gene3D" id="2.40.170.20">
    <property type="entry name" value="TonB-dependent receptor, beta-barrel domain"/>
    <property type="match status" value="1"/>
</dbReference>
<dbReference type="InterPro" id="IPR036942">
    <property type="entry name" value="Beta-barrel_TonB_sf"/>
</dbReference>
<dbReference type="NCBIfam" id="TIGR04057">
    <property type="entry name" value="SusC_RagA_signa"/>
    <property type="match status" value="1"/>
</dbReference>
<evidence type="ECO:0000256" key="1">
    <source>
        <dbReference type="ARBA" id="ARBA00004571"/>
    </source>
</evidence>
<evidence type="ECO:0000256" key="4">
    <source>
        <dbReference type="ARBA" id="ARBA00022692"/>
    </source>
</evidence>
<dbReference type="Pfam" id="PF13715">
    <property type="entry name" value="CarbopepD_reg_2"/>
    <property type="match status" value="1"/>
</dbReference>
<evidence type="ECO:0000256" key="6">
    <source>
        <dbReference type="ARBA" id="ARBA00023237"/>
    </source>
</evidence>
<protein>
    <submittedName>
        <fullName evidence="10">TonB-linked outer membrane protein, SusC/RagA family</fullName>
    </submittedName>
</protein>
<proteinExistence type="inferred from homology"/>
<evidence type="ECO:0000256" key="3">
    <source>
        <dbReference type="ARBA" id="ARBA00022452"/>
    </source>
</evidence>
<dbReference type="Gene3D" id="2.60.40.1120">
    <property type="entry name" value="Carboxypeptidase-like, regulatory domain"/>
    <property type="match status" value="1"/>
</dbReference>
<feature type="domain" description="TonB-dependent receptor plug" evidence="9">
    <location>
        <begin position="118"/>
        <end position="223"/>
    </location>
</feature>
<keyword evidence="5 7" id="KW-0472">Membrane</keyword>